<dbReference type="RefSeq" id="WP_132252182.1">
    <property type="nucleotide sequence ID" value="NZ_SMAL01000005.1"/>
</dbReference>
<dbReference type="EMBL" id="SMAL01000005">
    <property type="protein sequence ID" value="TCT14591.1"/>
    <property type="molecule type" value="Genomic_DNA"/>
</dbReference>
<keyword evidence="2" id="KW-1185">Reference proteome</keyword>
<gene>
    <name evidence="1" type="ORF">EDC18_10572</name>
</gene>
<protein>
    <recommendedName>
        <fullName evidence="3">RNA polymerase subunit sigma-70</fullName>
    </recommendedName>
</protein>
<organism evidence="1 2">
    <name type="scientific">Natranaerovirga pectinivora</name>
    <dbReference type="NCBI Taxonomy" id="682400"/>
    <lineage>
        <taxon>Bacteria</taxon>
        <taxon>Bacillati</taxon>
        <taxon>Bacillota</taxon>
        <taxon>Clostridia</taxon>
        <taxon>Lachnospirales</taxon>
        <taxon>Natranaerovirgaceae</taxon>
        <taxon>Natranaerovirga</taxon>
    </lineage>
</organism>
<evidence type="ECO:0008006" key="3">
    <source>
        <dbReference type="Google" id="ProtNLM"/>
    </source>
</evidence>
<evidence type="ECO:0000313" key="1">
    <source>
        <dbReference type="EMBL" id="TCT14591.1"/>
    </source>
</evidence>
<evidence type="ECO:0000313" key="2">
    <source>
        <dbReference type="Proteomes" id="UP000294902"/>
    </source>
</evidence>
<dbReference type="OrthoDB" id="9792035at2"/>
<accession>A0A4R3MK54</accession>
<dbReference type="AlphaFoldDB" id="A0A4R3MK54"/>
<reference evidence="1 2" key="1">
    <citation type="submission" date="2019-03" db="EMBL/GenBank/DDBJ databases">
        <title>Genomic Encyclopedia of Type Strains, Phase IV (KMG-IV): sequencing the most valuable type-strain genomes for metagenomic binning, comparative biology and taxonomic classification.</title>
        <authorList>
            <person name="Goeker M."/>
        </authorList>
    </citation>
    <scope>NUCLEOTIDE SEQUENCE [LARGE SCALE GENOMIC DNA]</scope>
    <source>
        <strain evidence="1 2">DSM 24629</strain>
    </source>
</reference>
<dbReference type="Gene3D" id="1.10.10.60">
    <property type="entry name" value="Homeodomain-like"/>
    <property type="match status" value="1"/>
</dbReference>
<comment type="caution">
    <text evidence="1">The sequence shown here is derived from an EMBL/GenBank/DDBJ whole genome shotgun (WGS) entry which is preliminary data.</text>
</comment>
<dbReference type="Proteomes" id="UP000294902">
    <property type="component" value="Unassembled WGS sequence"/>
</dbReference>
<name>A0A4R3MK54_9FIRM</name>
<sequence length="156" mass="18321">MLAEEKEKTRELRLKGMGYKGIAALLGLSRDSVRGFCKRNGLDGDSCVVALNVEEKVKQNLLCVCCEKPIKQKGQGRTRKFCSEECRRQWWKNNQDKRNKKETATYKYTCPYCGQDFSIYGNKKRKYCSHNCYIRDRFWREEDGIQETANRFTNTC</sequence>
<proteinExistence type="predicted"/>